<feature type="compositionally biased region" description="Acidic residues" evidence="1">
    <location>
        <begin position="138"/>
        <end position="151"/>
    </location>
</feature>
<name>A0A1S8AXE5_9EURY</name>
<proteinExistence type="predicted"/>
<gene>
    <name evidence="2" type="ORF">A6E15_09565</name>
</gene>
<accession>A0A1S8AXE5</accession>
<dbReference type="EMBL" id="LWLN01000001">
    <property type="protein sequence ID" value="OLZ41219.1"/>
    <property type="molecule type" value="Genomic_DNA"/>
</dbReference>
<organism evidence="2 3">
    <name type="scientific">Natrinema saccharevitans</name>
    <dbReference type="NCBI Taxonomy" id="301967"/>
    <lineage>
        <taxon>Archaea</taxon>
        <taxon>Methanobacteriati</taxon>
        <taxon>Methanobacteriota</taxon>
        <taxon>Stenosarchaea group</taxon>
        <taxon>Halobacteria</taxon>
        <taxon>Halobacteriales</taxon>
        <taxon>Natrialbaceae</taxon>
        <taxon>Natrinema</taxon>
    </lineage>
</organism>
<evidence type="ECO:0000313" key="2">
    <source>
        <dbReference type="EMBL" id="OLZ41219.1"/>
    </source>
</evidence>
<dbReference type="AlphaFoldDB" id="A0A1S8AXE5"/>
<keyword evidence="3" id="KW-1185">Reference proteome</keyword>
<reference evidence="3" key="1">
    <citation type="submission" date="2016-04" db="EMBL/GenBank/DDBJ databases">
        <authorList>
            <person name="Chen S.-C."/>
            <person name="Lai M.-C."/>
        </authorList>
    </citation>
    <scope>NUCLEOTIDE SEQUENCE [LARGE SCALE GENOMIC DNA]</scope>
    <source>
        <strain evidence="3">AB14</strain>
    </source>
</reference>
<sequence length="195" mass="18812">MKKGALATSMAALGAGAMTGTGAAQDGGDGEVIVHADDYFPDTDFTVAASLNDQTRDDLLEETGAADEFDTPDDWDAYIITYDFGGTAPSMGILMTEEADLSQGDSETMGADGEFRNPELAMVEATLGASGNGGNGDDMGDDGGNGDDMGDDGGNGGDAGDDGGNGGGAGDDGGNGGGAGGDGGGAGDNETGGGN</sequence>
<comment type="caution">
    <text evidence="2">The sequence shown here is derived from an EMBL/GenBank/DDBJ whole genome shotgun (WGS) entry which is preliminary data.</text>
</comment>
<evidence type="ECO:0000256" key="1">
    <source>
        <dbReference type="SAM" id="MobiDB-lite"/>
    </source>
</evidence>
<protein>
    <submittedName>
        <fullName evidence="2">Calcium-binding protein</fullName>
    </submittedName>
</protein>
<feature type="region of interest" description="Disordered" evidence="1">
    <location>
        <begin position="127"/>
        <end position="195"/>
    </location>
</feature>
<feature type="compositionally biased region" description="Gly residues" evidence="1">
    <location>
        <begin position="152"/>
        <end position="195"/>
    </location>
</feature>
<evidence type="ECO:0000313" key="3">
    <source>
        <dbReference type="Proteomes" id="UP000189370"/>
    </source>
</evidence>
<dbReference type="Proteomes" id="UP000189370">
    <property type="component" value="Unassembled WGS sequence"/>
</dbReference>